<dbReference type="SUPFAM" id="SSF47095">
    <property type="entry name" value="HMG-box"/>
    <property type="match status" value="1"/>
</dbReference>
<dbReference type="GO" id="GO:0005634">
    <property type="term" value="C:nucleus"/>
    <property type="evidence" value="ECO:0007669"/>
    <property type="project" value="UniProtKB-SubCell"/>
</dbReference>
<dbReference type="InterPro" id="IPR036647">
    <property type="entry name" value="GTF2I-like_rpt_sf"/>
</dbReference>
<reference evidence="10" key="1">
    <citation type="submission" date="2023-01" db="EMBL/GenBank/DDBJ databases">
        <title>Genome assembly of the deep-sea coral Lophelia pertusa.</title>
        <authorList>
            <person name="Herrera S."/>
            <person name="Cordes E."/>
        </authorList>
    </citation>
    <scope>NUCLEOTIDE SEQUENCE</scope>
    <source>
        <strain evidence="10">USNM1676648</strain>
        <tissue evidence="10">Polyp</tissue>
    </source>
</reference>
<dbReference type="Gene3D" id="3.90.1460.10">
    <property type="entry name" value="GTF2I-like"/>
    <property type="match status" value="1"/>
</dbReference>
<name>A0A9W9YHI4_9CNID</name>
<dbReference type="Gene3D" id="1.10.30.10">
    <property type="entry name" value="High mobility group box domain"/>
    <property type="match status" value="1"/>
</dbReference>
<organism evidence="10 11">
    <name type="scientific">Desmophyllum pertusum</name>
    <dbReference type="NCBI Taxonomy" id="174260"/>
    <lineage>
        <taxon>Eukaryota</taxon>
        <taxon>Metazoa</taxon>
        <taxon>Cnidaria</taxon>
        <taxon>Anthozoa</taxon>
        <taxon>Hexacorallia</taxon>
        <taxon>Scleractinia</taxon>
        <taxon>Caryophylliina</taxon>
        <taxon>Caryophylliidae</taxon>
        <taxon>Desmophyllum</taxon>
    </lineage>
</organism>
<evidence type="ECO:0000256" key="6">
    <source>
        <dbReference type="ARBA" id="ARBA00023242"/>
    </source>
</evidence>
<comment type="caution">
    <text evidence="10">The sequence shown here is derived from an EMBL/GenBank/DDBJ whole genome shotgun (WGS) entry which is preliminary data.</text>
</comment>
<keyword evidence="4 7" id="KW-0238">DNA-binding</keyword>
<feature type="domain" description="HMG box" evidence="9">
    <location>
        <begin position="64"/>
        <end position="117"/>
    </location>
</feature>
<dbReference type="Pfam" id="PF02946">
    <property type="entry name" value="GTF2I"/>
    <property type="match status" value="1"/>
</dbReference>
<feature type="region of interest" description="Disordered" evidence="8">
    <location>
        <begin position="23"/>
        <end position="65"/>
    </location>
</feature>
<dbReference type="SUPFAM" id="SSF117773">
    <property type="entry name" value="GTF2I-like repeat"/>
    <property type="match status" value="1"/>
</dbReference>
<dbReference type="Proteomes" id="UP001163046">
    <property type="component" value="Unassembled WGS sequence"/>
</dbReference>
<evidence type="ECO:0000259" key="9">
    <source>
        <dbReference type="PROSITE" id="PS50118"/>
    </source>
</evidence>
<dbReference type="OrthoDB" id="5989020at2759"/>
<sequence>MTVEWWELGRKYQAMITRAVEETDLAERESRDHSPPLWIGNERNKRRQSGATEQQSKKVKLPPMQRGPNPYNLFCAEIFRTEQCQELSMEEKNRLAATRWRALPEEEKKKFEEVAKKYSILMSLIGHKRKETNSLRDIEGSYWLRQNKVNKIMLLEDLGCHSSMMLVDPCGELFNLGSAEGVNFLITNHDVVAKFRQHFYVQCKRYTYRHVQSLFNRKYSEAIAKPGSRVPYLRGNFTVEGLPPGLVFKKPFCYGAQQCKAIMEAEDAISFVISNEVTTRNENDNPPESNTSYTITLSTIADDCTIASTLRKVASEANIEDVISKTGKQLEEDDIDVEDCSLTQDERLTLYTHCRDFF</sequence>
<evidence type="ECO:0000256" key="2">
    <source>
        <dbReference type="ARBA" id="ARBA00022737"/>
    </source>
</evidence>
<dbReference type="PROSITE" id="PS51139">
    <property type="entry name" value="GTF2I"/>
    <property type="match status" value="1"/>
</dbReference>
<feature type="compositionally biased region" description="Basic and acidic residues" evidence="8">
    <location>
        <begin position="23"/>
        <end position="34"/>
    </location>
</feature>
<dbReference type="PROSITE" id="PS50118">
    <property type="entry name" value="HMG_BOX_2"/>
    <property type="match status" value="1"/>
</dbReference>
<gene>
    <name evidence="10" type="primary">GTF2IRD1_3</name>
    <name evidence="10" type="ORF">OS493_038315</name>
</gene>
<keyword evidence="5" id="KW-0804">Transcription</keyword>
<comment type="subcellular location">
    <subcellularLocation>
        <location evidence="1">Nucleus</location>
    </subcellularLocation>
</comment>
<dbReference type="InterPro" id="IPR009071">
    <property type="entry name" value="HMG_box_dom"/>
</dbReference>
<evidence type="ECO:0000313" key="11">
    <source>
        <dbReference type="Proteomes" id="UP001163046"/>
    </source>
</evidence>
<feature type="DNA-binding region" description="HMG box" evidence="7">
    <location>
        <begin position="64"/>
        <end position="117"/>
    </location>
</feature>
<evidence type="ECO:0000256" key="1">
    <source>
        <dbReference type="ARBA" id="ARBA00004123"/>
    </source>
</evidence>
<evidence type="ECO:0000256" key="4">
    <source>
        <dbReference type="ARBA" id="ARBA00023125"/>
    </source>
</evidence>
<dbReference type="InterPro" id="IPR004212">
    <property type="entry name" value="GTF2I"/>
</dbReference>
<evidence type="ECO:0000313" key="10">
    <source>
        <dbReference type="EMBL" id="KAJ7350133.1"/>
    </source>
</evidence>
<evidence type="ECO:0000256" key="3">
    <source>
        <dbReference type="ARBA" id="ARBA00023015"/>
    </source>
</evidence>
<dbReference type="InterPro" id="IPR036910">
    <property type="entry name" value="HMG_box_dom_sf"/>
</dbReference>
<keyword evidence="11" id="KW-1185">Reference proteome</keyword>
<dbReference type="EMBL" id="MU827393">
    <property type="protein sequence ID" value="KAJ7350133.1"/>
    <property type="molecule type" value="Genomic_DNA"/>
</dbReference>
<keyword evidence="2" id="KW-0677">Repeat</keyword>
<dbReference type="CDD" id="cd00084">
    <property type="entry name" value="HMG-box_SF"/>
    <property type="match status" value="1"/>
</dbReference>
<dbReference type="GO" id="GO:0003677">
    <property type="term" value="F:DNA binding"/>
    <property type="evidence" value="ECO:0007669"/>
    <property type="project" value="UniProtKB-UniRule"/>
</dbReference>
<accession>A0A9W9YHI4</accession>
<evidence type="ECO:0000256" key="7">
    <source>
        <dbReference type="PROSITE-ProRule" id="PRU00267"/>
    </source>
</evidence>
<proteinExistence type="predicted"/>
<dbReference type="AlphaFoldDB" id="A0A9W9YHI4"/>
<evidence type="ECO:0000256" key="5">
    <source>
        <dbReference type="ARBA" id="ARBA00023163"/>
    </source>
</evidence>
<protein>
    <submittedName>
        <fullName evidence="10">Repeat domain-containing</fullName>
    </submittedName>
</protein>
<dbReference type="SMART" id="SM00398">
    <property type="entry name" value="HMG"/>
    <property type="match status" value="1"/>
</dbReference>
<keyword evidence="3" id="KW-0805">Transcription regulation</keyword>
<keyword evidence="6 7" id="KW-0539">Nucleus</keyword>
<evidence type="ECO:0000256" key="8">
    <source>
        <dbReference type="SAM" id="MobiDB-lite"/>
    </source>
</evidence>